<feature type="region of interest" description="Disordered" evidence="1">
    <location>
        <begin position="612"/>
        <end position="635"/>
    </location>
</feature>
<feature type="compositionally biased region" description="Acidic residues" evidence="1">
    <location>
        <begin position="425"/>
        <end position="434"/>
    </location>
</feature>
<evidence type="ECO:0000313" key="2">
    <source>
        <dbReference type="EMBL" id="KAE9036969.1"/>
    </source>
</evidence>
<evidence type="ECO:0000313" key="3">
    <source>
        <dbReference type="Proteomes" id="UP000429607"/>
    </source>
</evidence>
<feature type="compositionally biased region" description="Polar residues" evidence="1">
    <location>
        <begin position="673"/>
        <end position="686"/>
    </location>
</feature>
<feature type="compositionally biased region" description="Polar residues" evidence="1">
    <location>
        <begin position="107"/>
        <end position="117"/>
    </location>
</feature>
<dbReference type="AlphaFoldDB" id="A0A6A3MUZ3"/>
<gene>
    <name evidence="2" type="ORF">PR001_g8589</name>
</gene>
<feature type="compositionally biased region" description="Polar residues" evidence="1">
    <location>
        <begin position="71"/>
        <end position="89"/>
    </location>
</feature>
<feature type="region of interest" description="Disordered" evidence="1">
    <location>
        <begin position="411"/>
        <end position="493"/>
    </location>
</feature>
<evidence type="ECO:0000256" key="1">
    <source>
        <dbReference type="SAM" id="MobiDB-lite"/>
    </source>
</evidence>
<comment type="caution">
    <text evidence="2">The sequence shown here is derived from an EMBL/GenBank/DDBJ whole genome shotgun (WGS) entry which is preliminary data.</text>
</comment>
<feature type="region of interest" description="Disordered" evidence="1">
    <location>
        <begin position="672"/>
        <end position="724"/>
    </location>
</feature>
<feature type="compositionally biased region" description="Low complexity" evidence="1">
    <location>
        <begin position="447"/>
        <end position="456"/>
    </location>
</feature>
<feature type="region of interest" description="Disordered" evidence="1">
    <location>
        <begin position="1"/>
        <end position="91"/>
    </location>
</feature>
<protein>
    <submittedName>
        <fullName evidence="2">Uncharacterized protein</fullName>
    </submittedName>
</protein>
<name>A0A6A3MUZ3_9STRA</name>
<reference evidence="2 3" key="1">
    <citation type="submission" date="2018-09" db="EMBL/GenBank/DDBJ databases">
        <title>Genomic investigation of the strawberry pathogen Phytophthora fragariae indicates pathogenicity is determined by transcriptional variation in three key races.</title>
        <authorList>
            <person name="Adams T.M."/>
            <person name="Armitage A.D."/>
            <person name="Sobczyk M.K."/>
            <person name="Bates H.J."/>
            <person name="Dunwell J.M."/>
            <person name="Nellist C.F."/>
            <person name="Harrison R.J."/>
        </authorList>
    </citation>
    <scope>NUCLEOTIDE SEQUENCE [LARGE SCALE GENOMIC DNA]</scope>
    <source>
        <strain evidence="2 3">SCRP249</strain>
    </source>
</reference>
<accession>A0A6A3MUZ3</accession>
<dbReference type="Proteomes" id="UP000429607">
    <property type="component" value="Unassembled WGS sequence"/>
</dbReference>
<feature type="compositionally biased region" description="Polar residues" evidence="1">
    <location>
        <begin position="1"/>
        <end position="17"/>
    </location>
</feature>
<feature type="compositionally biased region" description="Polar residues" evidence="1">
    <location>
        <begin position="34"/>
        <end position="46"/>
    </location>
</feature>
<proteinExistence type="predicted"/>
<organism evidence="2 3">
    <name type="scientific">Phytophthora rubi</name>
    <dbReference type="NCBI Taxonomy" id="129364"/>
    <lineage>
        <taxon>Eukaryota</taxon>
        <taxon>Sar</taxon>
        <taxon>Stramenopiles</taxon>
        <taxon>Oomycota</taxon>
        <taxon>Peronosporomycetes</taxon>
        <taxon>Peronosporales</taxon>
        <taxon>Peronosporaceae</taxon>
        <taxon>Phytophthora</taxon>
    </lineage>
</organism>
<feature type="compositionally biased region" description="Acidic residues" evidence="1">
    <location>
        <begin position="618"/>
        <end position="630"/>
    </location>
</feature>
<sequence length="960" mass="108037">MSAASQSSGCPGKQSSPPVAPDGGGQDGHPPQRVGTSAETHTSGNMTVVPLAVPTTSPLRSPPPEGISAGQDDSQQVSPQSNVSRTGLLSSDEVVQRVRAGVLPSRDQASSSGQNTLPAHHTLPPPRTLVGDSFIVGVPAHALAFRNGAYVREGYGGMEALMLFDGLSEPDIQDLCSLVGGPAEVREMVLRPYHDQQAPTLDALENTLGSLLARREFASLIMHFSPLELAQRVYYTVSLLHRVLVRDRQRHRIIQDMDANSVARRFLCLQGEHDRLKQDFVFLYEYLQQDLQQEVQSVQNEAASTRCLLEADFARLARENLEETAALRQRVGDLESQLRYAQTQVASLKGQVRESKFDADGLLAFLNGGNNEVRGNWPRFRRLLSQFRRGVSPPSPWETWITVEAADKAFRMKPPYPGPVPPDSDANDDDDAEQEEKREDNPPSPTSTPSLLSNDSGRQSKPKRRSSSGRVQSSEIQHRPTVHPESNVGPRSASSVLPFTVREACALLPEFFVWDDLRLDVQWAMRTGVGYDEAVEMMLADEIQHQLFYRDSLCEMLATMMYRQKLDETRWAKYVSVSYYLMADVLLESWLEKGVVPADWPELHNLTEDLPDILDSSSSEEEDNLEDPDFDALVPDSAEVDTPQVDSTDVTTSPSDSDVLVLRSKRKLKVQRVYSSSDTSENSDTAPSKKLVYTPSPKRPRPSRASDRPSKKSGSLRSKTRSSLDRVRSLLARKSFEDLSPTELAVIEVPGRGILSWRRRGILTQYTPRKGDHEDQTPGFPGYSPQKTEIRYLAQRWTPFEGAYVMLRAKKPWDEMFENRVKVLYFHRRADLSAKVWNLLDEYLEYVRDHAEAFWEVLHWFTIKYKPERDEEDDDLDKYSVSAKLHRERLLGMKASTLNANGGPYSLEEQITMAEMAEPGRTQWTKYCTDADRVAHVSRELRLKELSPEERKKNPVSLTL</sequence>
<dbReference type="EMBL" id="QXFV01000458">
    <property type="protein sequence ID" value="KAE9036969.1"/>
    <property type="molecule type" value="Genomic_DNA"/>
</dbReference>
<feature type="region of interest" description="Disordered" evidence="1">
    <location>
        <begin position="104"/>
        <end position="125"/>
    </location>
</feature>